<organism evidence="1">
    <name type="scientific">Fusobacterium hwasookii ChDC F174</name>
    <dbReference type="NCBI Taxonomy" id="1307442"/>
    <lineage>
        <taxon>Bacteria</taxon>
        <taxon>Fusobacteriati</taxon>
        <taxon>Fusobacteriota</taxon>
        <taxon>Fusobacteriia</taxon>
        <taxon>Fusobacteriales</taxon>
        <taxon>Fusobacteriaceae</taxon>
        <taxon>Fusobacterium</taxon>
    </lineage>
</organism>
<gene>
    <name evidence="1" type="ORF">RN87_04145</name>
</gene>
<evidence type="ECO:0000313" key="1">
    <source>
        <dbReference type="EMBL" id="ALQ39734.1"/>
    </source>
</evidence>
<protein>
    <submittedName>
        <fullName evidence="1">Uncharacterized protein</fullName>
    </submittedName>
</protein>
<evidence type="ECO:0000313" key="2">
    <source>
        <dbReference type="Proteomes" id="UP000063275"/>
    </source>
</evidence>
<sequence>MNEINFKKFYPVNLEKKKDEINNFWNQIFKVVRDEKIFELIERVLKKKNLKVDEIIILLFNIKKVHDYLIHKNVELADFIMNIKFDLSEKKVKRKECMMDIYQAIVSYFNENDVELALNLFVDENINFEKEDESEIIQVYQEYSKSKKDYTLFLYDETVKAIKNNKLKDTLDRLFISEEREVFLNIMNKVLFDIVYFVKLEKDYINKILADFFDRVTHEVRIESFKKVLNYYVEEYEKTDDISVCSRAIMEKIHEYLKDPHKNSPKWQWGDFTEAQIEIMRIWLVSADLEKYFSIEVKDKIRLKFWKRYIKYIKEVRYFERLKQAIVMLTDEHIFIEFGEKGNAAYCHRKDYISFNEINRLSTNSKLKDRDEAVFFIPHSGNWEIKLKTRLYELGYCVKIWR</sequence>
<dbReference type="KEGG" id="fhw:RN87_04145"/>
<reference evidence="1 2" key="1">
    <citation type="submission" date="2015-11" db="EMBL/GenBank/DDBJ databases">
        <authorList>
            <person name="Zhang Y."/>
            <person name="Guo Z."/>
        </authorList>
    </citation>
    <scope>NUCLEOTIDE SEQUENCE [LARGE SCALE GENOMIC DNA]</scope>
    <source>
        <strain evidence="1 2">ChDC F174</strain>
    </source>
</reference>
<name>A0A0S2ZLK5_9FUSO</name>
<dbReference type="AlphaFoldDB" id="A0A0S2ZLK5"/>
<dbReference type="RefSeq" id="WP_029492566.1">
    <property type="nucleotide sequence ID" value="NZ_ATKF01000006.1"/>
</dbReference>
<dbReference type="Proteomes" id="UP000063275">
    <property type="component" value="Chromosome"/>
</dbReference>
<dbReference type="OrthoDB" id="7529224at2"/>
<accession>A0A0S2ZLK5</accession>
<dbReference type="EMBL" id="CP013331">
    <property type="protein sequence ID" value="ALQ39734.1"/>
    <property type="molecule type" value="Genomic_DNA"/>
</dbReference>
<proteinExistence type="predicted"/>